<feature type="binding site" evidence="3">
    <location>
        <begin position="2"/>
        <end position="3"/>
    </location>
    <ligand>
        <name>substrate</name>
    </ligand>
</feature>
<feature type="binding site" evidence="3">
    <location>
        <position position="36"/>
    </location>
    <ligand>
        <name>substrate</name>
    </ligand>
</feature>
<reference evidence="6" key="1">
    <citation type="submission" date="2020-09" db="EMBL/GenBank/DDBJ databases">
        <title>First Report of a novel Colistin-Resistant species of Enterobacter cloacae complex Producing MCR-5 isolated from hospital sewage water.</title>
        <authorList>
            <person name="Zhou K."/>
        </authorList>
    </citation>
    <scope>NUCLEOTIDE SEQUENCE [LARGE SCALE GENOMIC DNA]</scope>
    <source>
        <strain evidence="6">HSW1412</strain>
    </source>
</reference>
<dbReference type="AlphaFoldDB" id="A0A7T0DT96"/>
<evidence type="ECO:0000256" key="1">
    <source>
        <dbReference type="ARBA" id="ARBA00022801"/>
    </source>
</evidence>
<dbReference type="InterPro" id="IPR028613">
    <property type="entry name" value="GDPMH_Gmm"/>
</dbReference>
<keyword evidence="1 3" id="KW-0378">Hydrolase</keyword>
<feature type="binding site" evidence="3">
    <location>
        <position position="69"/>
    </location>
    <ligand>
        <name>Mg(2+)</name>
        <dbReference type="ChEBI" id="CHEBI:18420"/>
    </ligand>
</feature>
<dbReference type="PROSITE" id="PS51462">
    <property type="entry name" value="NUDIX"/>
    <property type="match status" value="1"/>
</dbReference>
<dbReference type="GO" id="GO:0030145">
    <property type="term" value="F:manganese ion binding"/>
    <property type="evidence" value="ECO:0007669"/>
    <property type="project" value="InterPro"/>
</dbReference>
<accession>A0A7T0DT96</accession>
<dbReference type="GO" id="GO:0008727">
    <property type="term" value="F:GDP-mannose mannosyl hydrolase activity"/>
    <property type="evidence" value="ECO:0007669"/>
    <property type="project" value="UniProtKB-UniRule"/>
</dbReference>
<dbReference type="NCBIfam" id="NF011963">
    <property type="entry name" value="PRK15434.1"/>
    <property type="match status" value="1"/>
</dbReference>
<dbReference type="EC" id="3.6.1.-" evidence="3"/>
<dbReference type="PANTHER" id="PTHR43046">
    <property type="entry name" value="GDP-MANNOSE MANNOSYL HYDROLASE"/>
    <property type="match status" value="1"/>
</dbReference>
<comment type="catalytic activity">
    <reaction evidence="3">
        <text>GDP-alpha-D-mannose + H2O = D-mannose + GDP + H(+)</text>
        <dbReference type="Rhea" id="RHEA:28102"/>
        <dbReference type="ChEBI" id="CHEBI:4208"/>
        <dbReference type="ChEBI" id="CHEBI:15377"/>
        <dbReference type="ChEBI" id="CHEBI:15378"/>
        <dbReference type="ChEBI" id="CHEBI:57527"/>
        <dbReference type="ChEBI" id="CHEBI:58189"/>
    </reaction>
</comment>
<feature type="region of interest" description="Disordered" evidence="4">
    <location>
        <begin position="170"/>
        <end position="193"/>
    </location>
</feature>
<dbReference type="InterPro" id="IPR015797">
    <property type="entry name" value="NUDIX_hydrolase-like_dom_sf"/>
</dbReference>
<dbReference type="GO" id="GO:0000287">
    <property type="term" value="F:magnesium ion binding"/>
    <property type="evidence" value="ECO:0007669"/>
    <property type="project" value="UniProtKB-UniRule"/>
</dbReference>
<evidence type="ECO:0000256" key="4">
    <source>
        <dbReference type="SAM" id="MobiDB-lite"/>
    </source>
</evidence>
<feature type="binding site" evidence="3">
    <location>
        <position position="122"/>
    </location>
    <ligand>
        <name>Mg(2+)</name>
        <dbReference type="ChEBI" id="CHEBI:18420"/>
    </ligand>
</feature>
<protein>
    <recommendedName>
        <fullName evidence="3">GDP-mannose mannosyl hydrolase</fullName>
        <shortName evidence="3">GDPMH</shortName>
        <ecNumber evidence="3">3.6.1.-</ecNumber>
    </recommendedName>
</protein>
<evidence type="ECO:0000313" key="6">
    <source>
        <dbReference type="EMBL" id="QPJ99054.1"/>
    </source>
</evidence>
<organism evidence="6">
    <name type="scientific">Enterobacter mori</name>
    <dbReference type="NCBI Taxonomy" id="539813"/>
    <lineage>
        <taxon>Bacteria</taxon>
        <taxon>Pseudomonadati</taxon>
        <taxon>Pseudomonadota</taxon>
        <taxon>Gammaproteobacteria</taxon>
        <taxon>Enterobacterales</taxon>
        <taxon>Enterobacteriaceae</taxon>
        <taxon>Enterobacter</taxon>
    </lineage>
</organism>
<feature type="binding site" evidence="3">
    <location>
        <position position="8"/>
    </location>
    <ligand>
        <name>substrate</name>
    </ligand>
</feature>
<feature type="binding site" evidence="3">
    <location>
        <position position="49"/>
    </location>
    <ligand>
        <name>Mg(2+)</name>
        <dbReference type="ChEBI" id="CHEBI:18420"/>
    </ligand>
</feature>
<dbReference type="Gene3D" id="3.90.79.10">
    <property type="entry name" value="Nucleoside Triphosphate Pyrophosphohydrolase"/>
    <property type="match status" value="1"/>
</dbReference>
<name>A0A7T0DT96_9ENTR</name>
<dbReference type="InterPro" id="IPR020084">
    <property type="entry name" value="NUDIX_hydrolase_CS"/>
</dbReference>
<evidence type="ECO:0000259" key="5">
    <source>
        <dbReference type="PROSITE" id="PS51462"/>
    </source>
</evidence>
<dbReference type="Pfam" id="PF00293">
    <property type="entry name" value="NUDIX"/>
    <property type="match status" value="1"/>
</dbReference>
<dbReference type="PROSITE" id="PS00893">
    <property type="entry name" value="NUDIX_BOX"/>
    <property type="match status" value="1"/>
</dbReference>
<keyword evidence="3" id="KW-0479">Metal-binding</keyword>
<dbReference type="PANTHER" id="PTHR43046:SF12">
    <property type="entry name" value="GDP-MANNOSE MANNOSYL HYDROLASE"/>
    <property type="match status" value="1"/>
</dbReference>
<evidence type="ECO:0000256" key="2">
    <source>
        <dbReference type="ARBA" id="ARBA00022842"/>
    </source>
</evidence>
<keyword evidence="2 3" id="KW-0460">Magnesium</keyword>
<proteinExistence type="inferred from homology"/>
<gene>
    <name evidence="3" type="primary">gmm</name>
    <name evidence="6" type="ORF">IDM36_14110</name>
</gene>
<feature type="compositionally biased region" description="Polar residues" evidence="4">
    <location>
        <begin position="181"/>
        <end position="193"/>
    </location>
</feature>
<evidence type="ECO:0000256" key="3">
    <source>
        <dbReference type="HAMAP-Rule" id="MF_00941"/>
    </source>
</evidence>
<comment type="cofactor">
    <cofactor evidence="3">
        <name>Mg(2+)</name>
        <dbReference type="ChEBI" id="CHEBI:18420"/>
    </cofactor>
    <text evidence="3">Binds 1 Mg(2+) ion per subunit.</text>
</comment>
<dbReference type="InterPro" id="IPR000086">
    <property type="entry name" value="NUDIX_hydrolase_dom"/>
</dbReference>
<comment type="subunit">
    <text evidence="3">Homodimer.</text>
</comment>
<dbReference type="SUPFAM" id="SSF55811">
    <property type="entry name" value="Nudix"/>
    <property type="match status" value="1"/>
</dbReference>
<comment type="function">
    <text evidence="3">Hydrolyzes GDP-mannose.</text>
</comment>
<dbReference type="EMBL" id="CP061801">
    <property type="protein sequence ID" value="QPJ99054.1"/>
    <property type="molecule type" value="Genomic_DNA"/>
</dbReference>
<comment type="similarity">
    <text evidence="3">Belongs to the Nudix hydrolase family.</text>
</comment>
<sequence>MFLSQEDFATVVRSTPLISIDLIVGNERGEFLLGKRTNRPAQGFWFVPGGRVQKDETLATAFERLTLAELGLQLPMAAGQFYGVWQHFYDDNFSGTGFSTHYIVLGFRLRVSEADLCLPDSQHDDYRWLTPEALLASGNVHDNSRAYFLTERQAEVPGCYTKSFCLDQGGKTGDPEASDWGEQTQPTQSQVEG</sequence>
<feature type="domain" description="Nudix hydrolase" evidence="5">
    <location>
        <begin position="13"/>
        <end position="153"/>
    </location>
</feature>
<dbReference type="HAMAP" id="MF_00941">
    <property type="entry name" value="GDPMH_gmm"/>
    <property type="match status" value="1"/>
</dbReference>
<dbReference type="CDD" id="cd03430">
    <property type="entry name" value="NUDIX_GDPMH_NudD"/>
    <property type="match status" value="1"/>
</dbReference>